<dbReference type="PANTHER" id="PTHR34676">
    <property type="entry name" value="DUF4219 DOMAIN-CONTAINING PROTEIN-RELATED"/>
    <property type="match status" value="1"/>
</dbReference>
<proteinExistence type="predicted"/>
<accession>A0A843TI23</accession>
<protein>
    <submittedName>
        <fullName evidence="1">Uncharacterized protein</fullName>
    </submittedName>
</protein>
<reference evidence="1" key="1">
    <citation type="submission" date="2017-07" db="EMBL/GenBank/DDBJ databases">
        <title>Taro Niue Genome Assembly and Annotation.</title>
        <authorList>
            <person name="Atibalentja N."/>
            <person name="Keating K."/>
            <person name="Fields C.J."/>
        </authorList>
    </citation>
    <scope>NUCLEOTIDE SEQUENCE</scope>
    <source>
        <strain evidence="1">Niue_2</strain>
        <tissue evidence="1">Leaf</tissue>
    </source>
</reference>
<comment type="caution">
    <text evidence="1">The sequence shown here is derived from an EMBL/GenBank/DDBJ whole genome shotgun (WGS) entry which is preliminary data.</text>
</comment>
<name>A0A843TI23_COLES</name>
<dbReference type="OrthoDB" id="785014at2759"/>
<keyword evidence="2" id="KW-1185">Reference proteome</keyword>
<dbReference type="Proteomes" id="UP000652761">
    <property type="component" value="Unassembled WGS sequence"/>
</dbReference>
<organism evidence="1 2">
    <name type="scientific">Colocasia esculenta</name>
    <name type="common">Wild taro</name>
    <name type="synonym">Arum esculentum</name>
    <dbReference type="NCBI Taxonomy" id="4460"/>
    <lineage>
        <taxon>Eukaryota</taxon>
        <taxon>Viridiplantae</taxon>
        <taxon>Streptophyta</taxon>
        <taxon>Embryophyta</taxon>
        <taxon>Tracheophyta</taxon>
        <taxon>Spermatophyta</taxon>
        <taxon>Magnoliopsida</taxon>
        <taxon>Liliopsida</taxon>
        <taxon>Araceae</taxon>
        <taxon>Aroideae</taxon>
        <taxon>Colocasieae</taxon>
        <taxon>Colocasia</taxon>
    </lineage>
</organism>
<gene>
    <name evidence="1" type="ORF">Taro_002782</name>
</gene>
<dbReference type="Pfam" id="PF14223">
    <property type="entry name" value="Retrotran_gag_2"/>
    <property type="match status" value="1"/>
</dbReference>
<dbReference type="PANTHER" id="PTHR34676:SF17">
    <property type="entry name" value="OS06G0684500 PROTEIN"/>
    <property type="match status" value="1"/>
</dbReference>
<evidence type="ECO:0000313" key="1">
    <source>
        <dbReference type="EMBL" id="MQL70471.1"/>
    </source>
</evidence>
<dbReference type="EMBL" id="NMUH01000069">
    <property type="protein sequence ID" value="MQL70471.1"/>
    <property type="molecule type" value="Genomic_DNA"/>
</dbReference>
<sequence>MHVATKSLWTKDQINKSTLSWSGMNMMQYAIHPKEYSRVSSCKSAKEIWDKLQLIYEGTSEEIRTHERRVT</sequence>
<evidence type="ECO:0000313" key="2">
    <source>
        <dbReference type="Proteomes" id="UP000652761"/>
    </source>
</evidence>
<dbReference type="AlphaFoldDB" id="A0A843TI23"/>